<feature type="transmembrane region" description="Helical" evidence="2">
    <location>
        <begin position="134"/>
        <end position="154"/>
    </location>
</feature>
<feature type="compositionally biased region" description="Polar residues" evidence="1">
    <location>
        <begin position="166"/>
        <end position="185"/>
    </location>
</feature>
<comment type="caution">
    <text evidence="3">The sequence shown here is derived from an EMBL/GenBank/DDBJ whole genome shotgun (WGS) entry which is preliminary data.</text>
</comment>
<dbReference type="EMBL" id="WWCL01000010">
    <property type="protein sequence ID" value="MYN47723.1"/>
    <property type="molecule type" value="Genomic_DNA"/>
</dbReference>
<proteinExistence type="predicted"/>
<sequence>MAHNNIYEKLTADPNDLVGALAYIIYKQQKVEFCKNTSAGNPSRAEIEQFHAIASMDTSIAAYRSQAEALAQAFLNAGLDDLVQRTEDDTRQGVLYNHVLNLNSGLQTQLSTISQALAGKRTWLGWLRDVGGNLVVNVVTILVVGAVVLGYNALSKVQQHTEKNVGLSTSEGNSAASTSAEAAKR</sequence>
<dbReference type="AlphaFoldDB" id="A0A845I329"/>
<protein>
    <submittedName>
        <fullName evidence="3">Uncharacterized protein</fullName>
    </submittedName>
</protein>
<evidence type="ECO:0000256" key="2">
    <source>
        <dbReference type="SAM" id="Phobius"/>
    </source>
</evidence>
<dbReference type="RefSeq" id="WP_161037099.1">
    <property type="nucleotide sequence ID" value="NZ_WWCL01000010.1"/>
</dbReference>
<organism evidence="3 4">
    <name type="scientific">Duganella fentianensis</name>
    <dbReference type="NCBI Taxonomy" id="2692177"/>
    <lineage>
        <taxon>Bacteria</taxon>
        <taxon>Pseudomonadati</taxon>
        <taxon>Pseudomonadota</taxon>
        <taxon>Betaproteobacteria</taxon>
        <taxon>Burkholderiales</taxon>
        <taxon>Oxalobacteraceae</taxon>
        <taxon>Telluria group</taxon>
        <taxon>Duganella</taxon>
    </lineage>
</organism>
<name>A0A845I329_9BURK</name>
<evidence type="ECO:0000313" key="4">
    <source>
        <dbReference type="Proteomes" id="UP000444316"/>
    </source>
</evidence>
<accession>A0A845I329</accession>
<keyword evidence="2" id="KW-0812">Transmembrane</keyword>
<gene>
    <name evidence="3" type="ORF">GTP23_22045</name>
</gene>
<keyword evidence="2" id="KW-0472">Membrane</keyword>
<dbReference type="Proteomes" id="UP000444316">
    <property type="component" value="Unassembled WGS sequence"/>
</dbReference>
<keyword evidence="4" id="KW-1185">Reference proteome</keyword>
<evidence type="ECO:0000313" key="3">
    <source>
        <dbReference type="EMBL" id="MYN47723.1"/>
    </source>
</evidence>
<evidence type="ECO:0000256" key="1">
    <source>
        <dbReference type="SAM" id="MobiDB-lite"/>
    </source>
</evidence>
<feature type="region of interest" description="Disordered" evidence="1">
    <location>
        <begin position="162"/>
        <end position="185"/>
    </location>
</feature>
<reference evidence="3" key="1">
    <citation type="submission" date="2019-12" db="EMBL/GenBank/DDBJ databases">
        <title>Novel species isolated from a subtropical stream in China.</title>
        <authorList>
            <person name="Lu H."/>
        </authorList>
    </citation>
    <scope>NUCLEOTIDE SEQUENCE [LARGE SCALE GENOMIC DNA]</scope>
    <source>
        <strain evidence="3">FT93W</strain>
    </source>
</reference>
<keyword evidence="2" id="KW-1133">Transmembrane helix</keyword>